<dbReference type="CDD" id="cd20379">
    <property type="entry name" value="Tudor_dTUD-like"/>
    <property type="match status" value="1"/>
</dbReference>
<dbReference type="Gene3D" id="2.40.50.90">
    <property type="match status" value="2"/>
</dbReference>
<dbReference type="GO" id="GO:0005737">
    <property type="term" value="C:cytoplasm"/>
    <property type="evidence" value="ECO:0007669"/>
    <property type="project" value="UniProtKB-SubCell"/>
</dbReference>
<feature type="region of interest" description="Disordered" evidence="5">
    <location>
        <begin position="1117"/>
        <end position="1139"/>
    </location>
</feature>
<dbReference type="GO" id="GO:0030154">
    <property type="term" value="P:cell differentiation"/>
    <property type="evidence" value="ECO:0007669"/>
    <property type="project" value="UniProtKB-ARBA"/>
</dbReference>
<feature type="compositionally biased region" description="Polar residues" evidence="5">
    <location>
        <begin position="224"/>
        <end position="239"/>
    </location>
</feature>
<proteinExistence type="predicted"/>
<evidence type="ECO:0000256" key="4">
    <source>
        <dbReference type="ARBA" id="ARBA00022871"/>
    </source>
</evidence>
<dbReference type="FunFam" id="2.30.30.140:FF:000018">
    <property type="entry name" value="Serine/threonine-protein kinase 31"/>
    <property type="match status" value="1"/>
</dbReference>
<dbReference type="Gene3D" id="2.30.30.140">
    <property type="match status" value="3"/>
</dbReference>
<dbReference type="GO" id="GO:0007283">
    <property type="term" value="P:spermatogenesis"/>
    <property type="evidence" value="ECO:0007669"/>
    <property type="project" value="UniProtKB-KW"/>
</dbReference>
<feature type="compositionally biased region" description="Low complexity" evidence="5">
    <location>
        <begin position="171"/>
        <end position="183"/>
    </location>
</feature>
<feature type="compositionally biased region" description="Gly residues" evidence="5">
    <location>
        <begin position="111"/>
        <end position="123"/>
    </location>
</feature>
<feature type="compositionally biased region" description="Polar residues" evidence="5">
    <location>
        <begin position="342"/>
        <end position="351"/>
    </location>
</feature>
<organism evidence="8 9">
    <name type="scientific">Elysia crispata</name>
    <name type="common">lettuce slug</name>
    <dbReference type="NCBI Taxonomy" id="231223"/>
    <lineage>
        <taxon>Eukaryota</taxon>
        <taxon>Metazoa</taxon>
        <taxon>Spiralia</taxon>
        <taxon>Lophotrochozoa</taxon>
        <taxon>Mollusca</taxon>
        <taxon>Gastropoda</taxon>
        <taxon>Heterobranchia</taxon>
        <taxon>Euthyneura</taxon>
        <taxon>Panpulmonata</taxon>
        <taxon>Sacoglossa</taxon>
        <taxon>Placobranchoidea</taxon>
        <taxon>Plakobranchidae</taxon>
        <taxon>Elysia</taxon>
    </lineage>
</organism>
<keyword evidence="9" id="KW-1185">Reference proteome</keyword>
<feature type="domain" description="Tudor" evidence="6">
    <location>
        <begin position="753"/>
        <end position="809"/>
    </location>
</feature>
<evidence type="ECO:0000256" key="5">
    <source>
        <dbReference type="SAM" id="MobiDB-lite"/>
    </source>
</evidence>
<comment type="caution">
    <text evidence="8">The sequence shown here is derived from an EMBL/GenBank/DDBJ whole genome shotgun (WGS) entry which is preliminary data.</text>
</comment>
<evidence type="ECO:0000256" key="3">
    <source>
        <dbReference type="ARBA" id="ARBA00022737"/>
    </source>
</evidence>
<feature type="region of interest" description="Disordered" evidence="5">
    <location>
        <begin position="95"/>
        <end position="127"/>
    </location>
</feature>
<feature type="domain" description="HTH OST-type" evidence="7">
    <location>
        <begin position="9"/>
        <end position="82"/>
    </location>
</feature>
<feature type="region of interest" description="Disordered" evidence="5">
    <location>
        <begin position="523"/>
        <end position="544"/>
    </location>
</feature>
<dbReference type="InterPro" id="IPR002999">
    <property type="entry name" value="Tudor"/>
</dbReference>
<keyword evidence="2" id="KW-0963">Cytoplasm</keyword>
<dbReference type="InterPro" id="IPR035437">
    <property type="entry name" value="SNase_OB-fold_sf"/>
</dbReference>
<dbReference type="PANTHER" id="PTHR22948:SF72">
    <property type="entry name" value="TUDOR DOMAIN-CONTAINING PROTEIN"/>
    <property type="match status" value="1"/>
</dbReference>
<dbReference type="PROSITE" id="PS50304">
    <property type="entry name" value="TUDOR"/>
    <property type="match status" value="1"/>
</dbReference>
<feature type="region of interest" description="Disordered" evidence="5">
    <location>
        <begin position="318"/>
        <end position="382"/>
    </location>
</feature>
<protein>
    <recommendedName>
        <fullName evidence="10">Tudor domain-containing protein 7</fullName>
    </recommendedName>
</protein>
<feature type="region of interest" description="Disordered" evidence="5">
    <location>
        <begin position="161"/>
        <end position="263"/>
    </location>
</feature>
<evidence type="ECO:0000313" key="9">
    <source>
        <dbReference type="Proteomes" id="UP001283361"/>
    </source>
</evidence>
<dbReference type="CDD" id="cd09972">
    <property type="entry name" value="LOTUS_TDRD_OSKAR"/>
    <property type="match status" value="1"/>
</dbReference>
<dbReference type="SUPFAM" id="SSF63748">
    <property type="entry name" value="Tudor/PWWP/MBT"/>
    <property type="match status" value="3"/>
</dbReference>
<keyword evidence="3" id="KW-0677">Repeat</keyword>
<comment type="subcellular location">
    <subcellularLocation>
        <location evidence="1">Cytoplasm</location>
    </subcellularLocation>
</comment>
<feature type="compositionally biased region" description="Low complexity" evidence="5">
    <location>
        <begin position="524"/>
        <end position="544"/>
    </location>
</feature>
<accession>A0AAE1B5C1</accession>
<evidence type="ECO:0000256" key="1">
    <source>
        <dbReference type="ARBA" id="ARBA00004496"/>
    </source>
</evidence>
<dbReference type="InterPro" id="IPR025605">
    <property type="entry name" value="OST-HTH/LOTUS_dom"/>
</dbReference>
<reference evidence="8" key="1">
    <citation type="journal article" date="2023" name="G3 (Bethesda)">
        <title>A reference genome for the long-term kleptoplast-retaining sea slug Elysia crispata morphotype clarki.</title>
        <authorList>
            <person name="Eastman K.E."/>
            <person name="Pendleton A.L."/>
            <person name="Shaikh M.A."/>
            <person name="Suttiyut T."/>
            <person name="Ogas R."/>
            <person name="Tomko P."/>
            <person name="Gavelis G."/>
            <person name="Widhalm J.R."/>
            <person name="Wisecaver J.H."/>
        </authorList>
    </citation>
    <scope>NUCLEOTIDE SEQUENCE</scope>
    <source>
        <strain evidence="8">ECLA1</strain>
    </source>
</reference>
<feature type="compositionally biased region" description="Low complexity" evidence="5">
    <location>
        <begin position="194"/>
        <end position="209"/>
    </location>
</feature>
<dbReference type="PANTHER" id="PTHR22948">
    <property type="entry name" value="TUDOR DOMAIN CONTAINING PROTEIN"/>
    <property type="match status" value="1"/>
</dbReference>
<dbReference type="InterPro" id="IPR050621">
    <property type="entry name" value="Tudor_domain_containing"/>
</dbReference>
<evidence type="ECO:0000259" key="6">
    <source>
        <dbReference type="PROSITE" id="PS50304"/>
    </source>
</evidence>
<dbReference type="EMBL" id="JAWDGP010000507">
    <property type="protein sequence ID" value="KAK3799958.1"/>
    <property type="molecule type" value="Genomic_DNA"/>
</dbReference>
<dbReference type="Pfam" id="PF00567">
    <property type="entry name" value="TUDOR"/>
    <property type="match status" value="3"/>
</dbReference>
<keyword evidence="4" id="KW-0221">Differentiation</keyword>
<evidence type="ECO:0000259" key="7">
    <source>
        <dbReference type="PROSITE" id="PS51644"/>
    </source>
</evidence>
<sequence>MDEDKKRAVFEQLKIELRSILLSSKDGVPEHLILSDYEMLSCQRLPYKNLGYKSVASLLGDMPDVAKEIRLASGDVIYKAVSNESTAHIQRLVGNQKSAKKKLGRGRGSFRGHGGMPRGGRGSFRGSLTSRFYGSERGRGGSFSTRGARAKGGGFKAVQSFSSSKENVNPRSLGGSRGGIRSSDFSFAGDVRGNFNNNSKGYRNNSNSNLTGDVRNKDGKMPTTKHSGMPSQDMWQASENECDSGPVHSLDNQSSPESRQLSSPMINLKIGFNREGQRKIVAGSPIKTPQKHFESSEIDAVTPGGQIDLRGWLKEQKQAKGNTFASSAHPASMPGRKKVAQPPSTQNQVDFQRSLPPRFMKQQQKLKNENQSRVDFSSNFSRDENPILQEQKALHTIVSKNWVPPEDGPSYLEAYYKYFVDRGEPAPQIKVVSGRVNKEKGFYGQLQYEGICHFPLEILKTEEQAKQNAARCFCITKNIPLPPAQSDGEDYVKFASSEPLSQPCSQPAWMASLTQQMRGSIDLSPAANQQPSSPMASSASSSSFSSSIRTKAESSVVCSQPSKQSQEAVQQSIPAHVDPNIVKKLENIHKMLKPTGVFVKSLPELYLKTYGESLGLDVFPYLQARKDCFNLEETIPGRIIVCPVTEATFKVEFNNNCNSRSSDSKEATSSPESLAASPASSAYSDNRQELQDSSGDTRLQLLEKGSELEVIFSYAYSSSEVYFQLALSEDIIYEIEEVLSQICVTPAPSDWAVPMVGDMVAASYQNGWYRAQICEVNSPKVKVYFFDYGNTESVDISELRPLPQEKVTQMTPPLALRCTLTPKQASFFRVDTHARLEELSTTNPVLRAVVLDNPDHCVVELQLQDGTPVDLHSIPDPLKVKQEQASQLSSSSEPDKLILPDTDAFAVYICQIRTECTVILRVVDTNYSDALDELEKEIADNFYLWPVPEEVKERQIFAAMVLATADEAEDECSIDQNKYHRVLVQHQNKDGSLTCYLPDHGDEETLHRNQLREIDSWLNRSLPYQAVLATLHGLDHVEEALKSITMEILLKLVNFTLPVYAVRYRNSQALEIDIVDTDKDQEVNVNESVKAALEEVREGLSQGKTLKDIMHTMFGSNSGSQADSSSATTPSAATEDDTDDVQASLGRLSVTGDGDEAQSKLKRVQNYVDDLLMNSPGQGAKLYTWNSSKQESPATAQLKALPPLPSYWSYAFFKSVSLYITWVESPSYFVAIPLEQQGALEKVEAAIAQYFSSSAIAAATLSEQGLYAVRSEGKYRRALYMGLVGGMAKIFFPDHHCYDTVEMGEILPLPEQFYSLPFLAYKMRLRAMKPYQCQDWPDKTVSWFKENYSHRALYAVIFSQDGRSASCKHTSGSASNIAPGTLAVRLIDTSGNDDVIVDEMMEQMEMAVNDSSQEQC</sequence>
<dbReference type="PROSITE" id="PS51644">
    <property type="entry name" value="HTH_OST"/>
    <property type="match status" value="1"/>
</dbReference>
<name>A0AAE1B5C1_9GAST</name>
<dbReference type="Pfam" id="PF12872">
    <property type="entry name" value="OST-HTH"/>
    <property type="match status" value="1"/>
</dbReference>
<dbReference type="SMART" id="SM00333">
    <property type="entry name" value="TUDOR"/>
    <property type="match status" value="2"/>
</dbReference>
<gene>
    <name evidence="8" type="ORF">RRG08_002374</name>
</gene>
<feature type="compositionally biased region" description="Polar residues" evidence="5">
    <location>
        <begin position="161"/>
        <end position="170"/>
    </location>
</feature>
<feature type="compositionally biased region" description="Low complexity" evidence="5">
    <location>
        <begin position="1117"/>
        <end position="1133"/>
    </location>
</feature>
<dbReference type="Gene3D" id="3.30.420.610">
    <property type="entry name" value="LOTUS domain-like"/>
    <property type="match status" value="1"/>
</dbReference>
<feature type="compositionally biased region" description="Polar residues" evidence="5">
    <location>
        <begin position="250"/>
        <end position="263"/>
    </location>
</feature>
<evidence type="ECO:0008006" key="10">
    <source>
        <dbReference type="Google" id="ProtNLM"/>
    </source>
</evidence>
<feature type="region of interest" description="Disordered" evidence="5">
    <location>
        <begin position="658"/>
        <end position="689"/>
    </location>
</feature>
<evidence type="ECO:0000313" key="8">
    <source>
        <dbReference type="EMBL" id="KAK3799958.1"/>
    </source>
</evidence>
<evidence type="ECO:0000256" key="2">
    <source>
        <dbReference type="ARBA" id="ARBA00022490"/>
    </source>
</evidence>
<feature type="compositionally biased region" description="Low complexity" evidence="5">
    <location>
        <begin position="667"/>
        <end position="684"/>
    </location>
</feature>
<feature type="compositionally biased region" description="Basic residues" evidence="5">
    <location>
        <begin position="98"/>
        <end position="110"/>
    </location>
</feature>
<keyword evidence="4" id="KW-0744">Spermatogenesis</keyword>
<dbReference type="InterPro" id="IPR041966">
    <property type="entry name" value="LOTUS-like"/>
</dbReference>
<dbReference type="Proteomes" id="UP001283361">
    <property type="component" value="Unassembled WGS sequence"/>
</dbReference>